<gene>
    <name evidence="2" type="ORF">CC86DRAFT_386431</name>
</gene>
<name>A0A6A6ZKA5_9PLEO</name>
<dbReference type="EMBL" id="MU006237">
    <property type="protein sequence ID" value="KAF2821480.1"/>
    <property type="molecule type" value="Genomic_DNA"/>
</dbReference>
<proteinExistence type="predicted"/>
<evidence type="ECO:0000313" key="2">
    <source>
        <dbReference type="EMBL" id="KAF2821480.1"/>
    </source>
</evidence>
<feature type="transmembrane region" description="Helical" evidence="1">
    <location>
        <begin position="582"/>
        <end position="602"/>
    </location>
</feature>
<keyword evidence="1" id="KW-0812">Transmembrane</keyword>
<dbReference type="AlphaFoldDB" id="A0A6A6ZKA5"/>
<evidence type="ECO:0000256" key="1">
    <source>
        <dbReference type="SAM" id="Phobius"/>
    </source>
</evidence>
<protein>
    <submittedName>
        <fullName evidence="2">Uncharacterized protein</fullName>
    </submittedName>
</protein>
<organism evidence="2 3">
    <name type="scientific">Ophiobolus disseminans</name>
    <dbReference type="NCBI Taxonomy" id="1469910"/>
    <lineage>
        <taxon>Eukaryota</taxon>
        <taxon>Fungi</taxon>
        <taxon>Dikarya</taxon>
        <taxon>Ascomycota</taxon>
        <taxon>Pezizomycotina</taxon>
        <taxon>Dothideomycetes</taxon>
        <taxon>Pleosporomycetidae</taxon>
        <taxon>Pleosporales</taxon>
        <taxon>Pleosporineae</taxon>
        <taxon>Phaeosphaeriaceae</taxon>
        <taxon>Ophiobolus</taxon>
    </lineage>
</organism>
<dbReference type="OrthoDB" id="3800730at2759"/>
<reference evidence="2" key="1">
    <citation type="journal article" date="2020" name="Stud. Mycol.">
        <title>101 Dothideomycetes genomes: a test case for predicting lifestyles and emergence of pathogens.</title>
        <authorList>
            <person name="Haridas S."/>
            <person name="Albert R."/>
            <person name="Binder M."/>
            <person name="Bloem J."/>
            <person name="Labutti K."/>
            <person name="Salamov A."/>
            <person name="Andreopoulos B."/>
            <person name="Baker S."/>
            <person name="Barry K."/>
            <person name="Bills G."/>
            <person name="Bluhm B."/>
            <person name="Cannon C."/>
            <person name="Castanera R."/>
            <person name="Culley D."/>
            <person name="Daum C."/>
            <person name="Ezra D."/>
            <person name="Gonzalez J."/>
            <person name="Henrissat B."/>
            <person name="Kuo A."/>
            <person name="Liang C."/>
            <person name="Lipzen A."/>
            <person name="Lutzoni F."/>
            <person name="Magnuson J."/>
            <person name="Mondo S."/>
            <person name="Nolan M."/>
            <person name="Ohm R."/>
            <person name="Pangilinan J."/>
            <person name="Park H.-J."/>
            <person name="Ramirez L."/>
            <person name="Alfaro M."/>
            <person name="Sun H."/>
            <person name="Tritt A."/>
            <person name="Yoshinaga Y."/>
            <person name="Zwiers L.-H."/>
            <person name="Turgeon B."/>
            <person name="Goodwin S."/>
            <person name="Spatafora J."/>
            <person name="Crous P."/>
            <person name="Grigoriev I."/>
        </authorList>
    </citation>
    <scope>NUCLEOTIDE SEQUENCE</scope>
    <source>
        <strain evidence="2">CBS 113818</strain>
    </source>
</reference>
<sequence>MLQNTTFAQNTTFGHGNSTAGNSDDASNQVSWQSAFWPIIACTFAVILQDSGKVNSLHQDNSYALKSSFIICFLDTSLMIVELVCLMCVGCSFRVAARHVWYNRFDGEEAPSDNAWIFFFKAIRGEKRDDYYSISIASETPAHLTSRTLTGLDHHHGSSRVGTTNLGYHQHPTVAWQGCAAGRPEPSTLTMMNNHDHNGTFTASGSVASIREHYTVVPLESIIVPTIVTQPPTPGSLNVNVLGWNGINKGKPTASPMISERLPYAKFEAFMEHDSQETGPSGEIHGSSEELEITEYDNQETAPSSEACHPFEEVAEPAIDHTWRIGTIAFILGALPQAIKIFGMRSIPFTQFSVAVFFVTFLVAEVFRFIAGPAGAIDLQPLPVVKNIKEEIRELKDILSVILSGLMLYLGMGYIPMSYTGQVWHGPVVLFLFATGVAAIAACTFLLLDGAAGSGRVMTFMRRLDLLGKFVDAWSRLLGTFTMLISDLTAIDQNLVEVYLVPGGVFFVFFIITLAVPSCLRFSPTVFTLVSFWDPVVTYVAFFTTAPAWMSLCHIIFRLFFMGSLSYYPRKVLGLKGTVAECWRGCFVLANLSIWFLIYSALYNPEGTYKPSWADALG</sequence>
<dbReference type="Proteomes" id="UP000799424">
    <property type="component" value="Unassembled WGS sequence"/>
</dbReference>
<keyword evidence="1" id="KW-0472">Membrane</keyword>
<keyword evidence="3" id="KW-1185">Reference proteome</keyword>
<keyword evidence="1" id="KW-1133">Transmembrane helix</keyword>
<evidence type="ECO:0000313" key="3">
    <source>
        <dbReference type="Proteomes" id="UP000799424"/>
    </source>
</evidence>
<feature type="transmembrane region" description="Helical" evidence="1">
    <location>
        <begin position="536"/>
        <end position="561"/>
    </location>
</feature>
<feature type="transmembrane region" description="Helical" evidence="1">
    <location>
        <begin position="498"/>
        <end position="516"/>
    </location>
</feature>
<feature type="transmembrane region" description="Helical" evidence="1">
    <location>
        <begin position="397"/>
        <end position="416"/>
    </location>
</feature>
<feature type="transmembrane region" description="Helical" evidence="1">
    <location>
        <begin position="354"/>
        <end position="377"/>
    </location>
</feature>
<accession>A0A6A6ZKA5</accession>
<feature type="transmembrane region" description="Helical" evidence="1">
    <location>
        <begin position="428"/>
        <end position="453"/>
    </location>
</feature>